<feature type="compositionally biased region" description="Low complexity" evidence="1">
    <location>
        <begin position="42"/>
        <end position="61"/>
    </location>
</feature>
<dbReference type="AlphaFoldDB" id="A0A318RHN7"/>
<dbReference type="RefSeq" id="WP_110472167.1">
    <property type="nucleotide sequence ID" value="NZ_QJSP01000019.1"/>
</dbReference>
<dbReference type="Proteomes" id="UP000247591">
    <property type="component" value="Unassembled WGS sequence"/>
</dbReference>
<evidence type="ECO:0000313" key="2">
    <source>
        <dbReference type="EMBL" id="PYE12918.1"/>
    </source>
</evidence>
<name>A0A318RHN7_WILLI</name>
<evidence type="ECO:0000256" key="1">
    <source>
        <dbReference type="SAM" id="MobiDB-lite"/>
    </source>
</evidence>
<protein>
    <submittedName>
        <fullName evidence="2">Uncharacterized protein</fullName>
    </submittedName>
</protein>
<feature type="region of interest" description="Disordered" evidence="1">
    <location>
        <begin position="39"/>
        <end position="70"/>
    </location>
</feature>
<proteinExistence type="predicted"/>
<evidence type="ECO:0000313" key="3">
    <source>
        <dbReference type="Proteomes" id="UP000247591"/>
    </source>
</evidence>
<accession>A0A318RHN7</accession>
<sequence>MYVTRWGRKEAPLSQFPGWGIEIMMGLYGEQSVKSALEAEKPAAAAPEASARSASAIRQEAPVSQADPVQQDLDAVSGMFRWLQRRRG</sequence>
<comment type="caution">
    <text evidence="2">The sequence shown here is derived from an EMBL/GenBank/DDBJ whole genome shotgun (WGS) entry which is preliminary data.</text>
</comment>
<organism evidence="2 3">
    <name type="scientific">Williamsia limnetica</name>
    <dbReference type="NCBI Taxonomy" id="882452"/>
    <lineage>
        <taxon>Bacteria</taxon>
        <taxon>Bacillati</taxon>
        <taxon>Actinomycetota</taxon>
        <taxon>Actinomycetes</taxon>
        <taxon>Mycobacteriales</taxon>
        <taxon>Nocardiaceae</taxon>
        <taxon>Williamsia</taxon>
    </lineage>
</organism>
<dbReference type="EMBL" id="QJSP01000019">
    <property type="protein sequence ID" value="PYE12918.1"/>
    <property type="molecule type" value="Genomic_DNA"/>
</dbReference>
<reference evidence="2 3" key="1">
    <citation type="submission" date="2018-06" db="EMBL/GenBank/DDBJ databases">
        <title>Genomic Encyclopedia of Type Strains, Phase IV (KMG-IV): sequencing the most valuable type-strain genomes for metagenomic binning, comparative biology and taxonomic classification.</title>
        <authorList>
            <person name="Goeker M."/>
        </authorList>
    </citation>
    <scope>NUCLEOTIDE SEQUENCE [LARGE SCALE GENOMIC DNA]</scope>
    <source>
        <strain evidence="2 3">DSM 45521</strain>
    </source>
</reference>
<keyword evidence="3" id="KW-1185">Reference proteome</keyword>
<dbReference type="OrthoDB" id="4381415at2"/>
<gene>
    <name evidence="2" type="ORF">DFR67_11923</name>
</gene>